<evidence type="ECO:0000259" key="1">
    <source>
        <dbReference type="Pfam" id="PF01863"/>
    </source>
</evidence>
<keyword evidence="2" id="KW-0378">Hydrolase</keyword>
<proteinExistence type="predicted"/>
<evidence type="ECO:0000313" key="3">
    <source>
        <dbReference type="Proteomes" id="UP001449795"/>
    </source>
</evidence>
<keyword evidence="2" id="KW-0645">Protease</keyword>
<name>A0ABZ3D0N9_9PROT</name>
<accession>A0ABZ3D0N9</accession>
<dbReference type="EC" id="3.4.-.-" evidence="2"/>
<dbReference type="CDD" id="cd07344">
    <property type="entry name" value="M48_yhfN_like"/>
    <property type="match status" value="1"/>
</dbReference>
<dbReference type="Gene3D" id="3.30.2010.10">
    <property type="entry name" value="Metalloproteases ('zincins'), catalytic domain"/>
    <property type="match status" value="1"/>
</dbReference>
<keyword evidence="3" id="KW-1185">Reference proteome</keyword>
<organism evidence="2 3">
    <name type="scientific">Nguyenibacter vanlangensis</name>
    <dbReference type="NCBI Taxonomy" id="1216886"/>
    <lineage>
        <taxon>Bacteria</taxon>
        <taxon>Pseudomonadati</taxon>
        <taxon>Pseudomonadota</taxon>
        <taxon>Alphaproteobacteria</taxon>
        <taxon>Acetobacterales</taxon>
        <taxon>Acetobacteraceae</taxon>
        <taxon>Nguyenibacter</taxon>
    </lineage>
</organism>
<dbReference type="GO" id="GO:0008237">
    <property type="term" value="F:metallopeptidase activity"/>
    <property type="evidence" value="ECO:0007669"/>
    <property type="project" value="UniProtKB-KW"/>
</dbReference>
<reference evidence="2 3" key="1">
    <citation type="submission" date="2024-04" db="EMBL/GenBank/DDBJ databases">
        <title>Complete genome sequence of Nguyenibacter vanlangesis HBCM-1154, a strain capable of nitrogen fixation, IAA production, and phosphorus solubilization isolated from sugarcane soil.</title>
        <authorList>
            <person name="MY HANH P."/>
        </authorList>
    </citation>
    <scope>NUCLEOTIDE SEQUENCE [LARGE SCALE GENOMIC DNA]</scope>
    <source>
        <strain evidence="2 3">HBCM 1154</strain>
    </source>
</reference>
<dbReference type="Proteomes" id="UP001449795">
    <property type="component" value="Chromosome"/>
</dbReference>
<dbReference type="EMBL" id="CP152276">
    <property type="protein sequence ID" value="XAE41200.1"/>
    <property type="molecule type" value="Genomic_DNA"/>
</dbReference>
<protein>
    <submittedName>
        <fullName evidence="2">SprT family zinc-dependent metalloprotease</fullName>
        <ecNumber evidence="2">3.4.-.-</ecNumber>
    </submittedName>
</protein>
<dbReference type="InterPro" id="IPR002725">
    <property type="entry name" value="YgjP-like_metallopeptidase"/>
</dbReference>
<keyword evidence="2" id="KW-0482">Metalloprotease</keyword>
<gene>
    <name evidence="2" type="ORF">AAC691_12860</name>
</gene>
<sequence>MMNALSGTDKAAKQTVSLEGRDISVFWRHSLQARRVTLRIDPRQAGVVVTLPPRTTREAGLALLRTHAIWVFSRLDHLPPDAPWHDGGQVLLDGRPHAIRHCPHARGGVWIEGETIMVSGEAEFMRRRLGAFLRQEARRRLSARMAQLAEQSGLRPRRLAIKDTSSRWGSCNSDGTIMLSWRLLMAPAEIQHYVIAHELAHLRHLNHGSDFWMLVASLTPHRHMAETWLRRHGPALLRMA</sequence>
<dbReference type="InterPro" id="IPR053136">
    <property type="entry name" value="UTP_pyrophosphatase-like"/>
</dbReference>
<feature type="domain" description="YgjP-like metallopeptidase" evidence="1">
    <location>
        <begin position="36"/>
        <end position="232"/>
    </location>
</feature>
<dbReference type="PANTHER" id="PTHR30399:SF1">
    <property type="entry name" value="UTP PYROPHOSPHATASE"/>
    <property type="match status" value="1"/>
</dbReference>
<evidence type="ECO:0000313" key="2">
    <source>
        <dbReference type="EMBL" id="XAE41200.1"/>
    </source>
</evidence>
<dbReference type="Pfam" id="PF01863">
    <property type="entry name" value="YgjP-like"/>
    <property type="match status" value="1"/>
</dbReference>
<dbReference type="PANTHER" id="PTHR30399">
    <property type="entry name" value="UNCHARACTERIZED PROTEIN YGJP"/>
    <property type="match status" value="1"/>
</dbReference>